<protein>
    <recommendedName>
        <fullName evidence="4">NADH dehydrogenase [ubiquinone] 1 alpha subcomplex assembly factor 2</fullName>
    </recommendedName>
</protein>
<organism evidence="2 3">
    <name type="scientific">Coregonus suidteri</name>
    <dbReference type="NCBI Taxonomy" id="861788"/>
    <lineage>
        <taxon>Eukaryota</taxon>
        <taxon>Metazoa</taxon>
        <taxon>Chordata</taxon>
        <taxon>Craniata</taxon>
        <taxon>Vertebrata</taxon>
        <taxon>Euteleostomi</taxon>
        <taxon>Actinopterygii</taxon>
        <taxon>Neopterygii</taxon>
        <taxon>Teleostei</taxon>
        <taxon>Protacanthopterygii</taxon>
        <taxon>Salmoniformes</taxon>
        <taxon>Salmonidae</taxon>
        <taxon>Coregoninae</taxon>
        <taxon>Coregonus</taxon>
    </lineage>
</organism>
<proteinExistence type="predicted"/>
<dbReference type="InterPro" id="IPR052618">
    <property type="entry name" value="ComplexI_NDUFA12"/>
</dbReference>
<gene>
    <name evidence="2" type="ORF">J4Q44_G00230520</name>
</gene>
<dbReference type="AlphaFoldDB" id="A0AAN8QYC0"/>
<sequence>MRVSVRGAVVEWDAWIRGRRKQAPSIKELVRNQNYREHIKGKAREVEERELLLQAKEYEEGLVAWPAQTIAKGHAAASSFGQPETSEEPVSTANTFQPGSWTPAVKK</sequence>
<evidence type="ECO:0000256" key="1">
    <source>
        <dbReference type="SAM" id="MobiDB-lite"/>
    </source>
</evidence>
<dbReference type="GO" id="GO:0032981">
    <property type="term" value="P:mitochondrial respiratory chain complex I assembly"/>
    <property type="evidence" value="ECO:0007669"/>
    <property type="project" value="TreeGrafter"/>
</dbReference>
<dbReference type="PANTHER" id="PTHR32470">
    <property type="entry name" value="ADH DEHYDROGENASE [UBIQUINONE] 1 ALPHA SUBCOMPLEX ASSEMBLY FACTOR 2"/>
    <property type="match status" value="1"/>
</dbReference>
<keyword evidence="3" id="KW-1185">Reference proteome</keyword>
<feature type="region of interest" description="Disordered" evidence="1">
    <location>
        <begin position="75"/>
        <end position="107"/>
    </location>
</feature>
<evidence type="ECO:0000313" key="2">
    <source>
        <dbReference type="EMBL" id="KAK6306127.1"/>
    </source>
</evidence>
<dbReference type="PANTHER" id="PTHR32470:SF2">
    <property type="entry name" value="NADH DEHYDROGENASE [UBIQUINONE] 1 ALPHA SUBCOMPLEX ASSEMBLY FACTOR 2"/>
    <property type="match status" value="1"/>
</dbReference>
<dbReference type="GO" id="GO:0005739">
    <property type="term" value="C:mitochondrion"/>
    <property type="evidence" value="ECO:0007669"/>
    <property type="project" value="TreeGrafter"/>
</dbReference>
<feature type="compositionally biased region" description="Polar residues" evidence="1">
    <location>
        <begin position="79"/>
        <end position="100"/>
    </location>
</feature>
<name>A0AAN8QYC0_9TELE</name>
<evidence type="ECO:0008006" key="4">
    <source>
        <dbReference type="Google" id="ProtNLM"/>
    </source>
</evidence>
<comment type="caution">
    <text evidence="2">The sequence shown here is derived from an EMBL/GenBank/DDBJ whole genome shotgun (WGS) entry which is preliminary data.</text>
</comment>
<accession>A0AAN8QYC0</accession>
<dbReference type="EMBL" id="JAGTTL010000021">
    <property type="protein sequence ID" value="KAK6306127.1"/>
    <property type="molecule type" value="Genomic_DNA"/>
</dbReference>
<reference evidence="2 3" key="1">
    <citation type="submission" date="2021-04" db="EMBL/GenBank/DDBJ databases">
        <authorList>
            <person name="De Guttry C."/>
            <person name="Zahm M."/>
            <person name="Klopp C."/>
            <person name="Cabau C."/>
            <person name="Louis A."/>
            <person name="Berthelot C."/>
            <person name="Parey E."/>
            <person name="Roest Crollius H."/>
            <person name="Montfort J."/>
            <person name="Robinson-Rechavi M."/>
            <person name="Bucao C."/>
            <person name="Bouchez O."/>
            <person name="Gislard M."/>
            <person name="Lluch J."/>
            <person name="Milhes M."/>
            <person name="Lampietro C."/>
            <person name="Lopez Roques C."/>
            <person name="Donnadieu C."/>
            <person name="Braasch I."/>
            <person name="Desvignes T."/>
            <person name="Postlethwait J."/>
            <person name="Bobe J."/>
            <person name="Wedekind C."/>
            <person name="Guiguen Y."/>
        </authorList>
    </citation>
    <scope>NUCLEOTIDE SEQUENCE [LARGE SCALE GENOMIC DNA]</scope>
    <source>
        <strain evidence="2">Cs_M1</strain>
        <tissue evidence="2">Blood</tissue>
    </source>
</reference>
<dbReference type="Proteomes" id="UP001356427">
    <property type="component" value="Unassembled WGS sequence"/>
</dbReference>
<evidence type="ECO:0000313" key="3">
    <source>
        <dbReference type="Proteomes" id="UP001356427"/>
    </source>
</evidence>